<dbReference type="Pfam" id="PF03796">
    <property type="entry name" value="DnaB_C"/>
    <property type="match status" value="1"/>
</dbReference>
<dbReference type="Gene3D" id="3.40.50.300">
    <property type="entry name" value="P-loop containing nucleotide triphosphate hydrolases"/>
    <property type="match status" value="1"/>
</dbReference>
<keyword evidence="2" id="KW-0347">Helicase</keyword>
<reference evidence="3" key="1">
    <citation type="journal article" date="2015" name="MBio">
        <title>Genome-Resolved Metagenomic Analysis Reveals Roles for Candidate Phyla and Other Microbial Community Members in Biogeochemical Transformations in Oil Reservoirs.</title>
        <authorList>
            <person name="Hu P."/>
            <person name="Tom L."/>
            <person name="Singh A."/>
            <person name="Thomas B.C."/>
            <person name="Baker B.J."/>
            <person name="Piceno Y.M."/>
            <person name="Andersen G.L."/>
            <person name="Banfield J.F."/>
        </authorList>
    </citation>
    <scope>NUCLEOTIDE SEQUENCE [LARGE SCALE GENOMIC DNA]</scope>
</reference>
<proteinExistence type="predicted"/>
<accession>A0A117M033</accession>
<dbReference type="GO" id="GO:0005524">
    <property type="term" value="F:ATP binding"/>
    <property type="evidence" value="ECO:0007669"/>
    <property type="project" value="InterPro"/>
</dbReference>
<dbReference type="PANTHER" id="PTHR30153">
    <property type="entry name" value="REPLICATIVE DNA HELICASE DNAB"/>
    <property type="match status" value="1"/>
</dbReference>
<keyword evidence="2" id="KW-0378">Hydrolase</keyword>
<dbReference type="GO" id="GO:0005829">
    <property type="term" value="C:cytosol"/>
    <property type="evidence" value="ECO:0007669"/>
    <property type="project" value="TreeGrafter"/>
</dbReference>
<dbReference type="SUPFAM" id="SSF52540">
    <property type="entry name" value="P-loop containing nucleoside triphosphate hydrolases"/>
    <property type="match status" value="1"/>
</dbReference>
<dbReference type="PROSITE" id="PS51199">
    <property type="entry name" value="SF4_HELICASE"/>
    <property type="match status" value="1"/>
</dbReference>
<comment type="caution">
    <text evidence="2">The sequence shown here is derived from an EMBL/GenBank/DDBJ whole genome shotgun (WGS) entry which is preliminary data.</text>
</comment>
<keyword evidence="2" id="KW-0547">Nucleotide-binding</keyword>
<protein>
    <submittedName>
        <fullName evidence="2">Putative helicase</fullName>
    </submittedName>
</protein>
<dbReference type="InterPro" id="IPR007694">
    <property type="entry name" value="DNA_helicase_DnaB-like_C"/>
</dbReference>
<dbReference type="AlphaFoldDB" id="A0A117M033"/>
<dbReference type="GO" id="GO:0003678">
    <property type="term" value="F:DNA helicase activity"/>
    <property type="evidence" value="ECO:0007669"/>
    <property type="project" value="InterPro"/>
</dbReference>
<dbReference type="Proteomes" id="UP000053904">
    <property type="component" value="Unassembled WGS sequence"/>
</dbReference>
<dbReference type="InterPro" id="IPR027417">
    <property type="entry name" value="P-loop_NTPase"/>
</dbReference>
<organism evidence="2 3">
    <name type="scientific">candidate division WS6 bacterium 34_10</name>
    <dbReference type="NCBI Taxonomy" id="1641389"/>
    <lineage>
        <taxon>Bacteria</taxon>
        <taxon>Candidatus Dojkabacteria</taxon>
    </lineage>
</organism>
<sequence>MKLQTVLASFIKYPRFLYVVDSKLLRAAHAQDEAFGFFLNELIKHFKKNPLEVPNIESLIVPASSSNNEVVYLSFIESVPDFDFIEPQAKEYIREWIWEAATKVILPNLSNDEGSKYIEVLKSSLDSPITTTNMLDIKQDFGKISEIYRQLHPVNEFPIGVPTLDSLLKGGIGRGELAILQAITNVGKTWYVLNSCLANARKGYNTAFVSLEMIESEIFTRVAMLLLNKSSEEVELKRESTIRELQYFLDHKMKGNFTLIKDSPGGMSVYDIEQRIKQIKLQYNYNLDYLVIDYDDLIKLTGEKEKQYLDLGQLYRDLKSLAQRYNIGVLIASQLNRDAMTNKSSGLRNTSGSIQKVQIADIVIHLEDREAEGLLLRITKSRRGIKNRDVNVVPDFEHGDLLGIPIGSLNSYTMPSFEGLNVKDF</sequence>
<keyword evidence="2" id="KW-0067">ATP-binding</keyword>
<dbReference type="EMBL" id="LGGO01000079">
    <property type="protein sequence ID" value="KUK76976.1"/>
    <property type="molecule type" value="Genomic_DNA"/>
</dbReference>
<dbReference type="PANTHER" id="PTHR30153:SF2">
    <property type="entry name" value="REPLICATIVE DNA HELICASE"/>
    <property type="match status" value="1"/>
</dbReference>
<evidence type="ECO:0000313" key="3">
    <source>
        <dbReference type="Proteomes" id="UP000053904"/>
    </source>
</evidence>
<feature type="domain" description="SF4 helicase" evidence="1">
    <location>
        <begin position="150"/>
        <end position="425"/>
    </location>
</feature>
<gene>
    <name evidence="2" type="ORF">XD93_0613</name>
</gene>
<evidence type="ECO:0000259" key="1">
    <source>
        <dbReference type="PROSITE" id="PS51199"/>
    </source>
</evidence>
<evidence type="ECO:0000313" key="2">
    <source>
        <dbReference type="EMBL" id="KUK76976.1"/>
    </source>
</evidence>
<name>A0A117M033_9BACT</name>
<dbReference type="GO" id="GO:0006260">
    <property type="term" value="P:DNA replication"/>
    <property type="evidence" value="ECO:0007669"/>
    <property type="project" value="InterPro"/>
</dbReference>